<protein>
    <recommendedName>
        <fullName evidence="5">beta-galactosidase</fullName>
        <ecNumber evidence="5">3.2.1.23</ecNumber>
    </recommendedName>
    <alternativeName>
        <fullName evidence="9">Lactase</fullName>
    </alternativeName>
</protein>
<dbReference type="SUPFAM" id="SSF49303">
    <property type="entry name" value="beta-Galactosidase/glucuronidase domain"/>
    <property type="match status" value="2"/>
</dbReference>
<sequence>MKKTKTITAICKIIPIFIFPLLLFGQSSPIVEPIPGFAYGEEQRPTGKEWESPASLSLNKELPHAYHFSFKKISTARAVLPEHSEYWRSLDGTWKFHWAKSPADRPKDFYRSDFDISNWDEVPVPMSWNILGIQKDGSLKYGVPIYVNQPVIFQHQVKVDDWRGGVMRTPPKHWTTYNDRNEVGSYRRSFVVPADWKGKEVYINFDGVDSFFYLWINGKYVGFSKNSRNLAAFNISRYLLPKGENTVAVEVYRNSDASFLEAQDMFRLPGIFRSVSLTAKPKVQIRNLVAIPDLDKDYHDATLHVTAEIANHAGASKTGYALRYSLYANTLYSDDAVKVDAIDLRRAVPTMENGAVGVVDQVLEVHSPQKWSAEKPYRYTLLAELLDSKGKVVDVVSSYVGFRKVEVKEVAAADDEFGLAGRYFYVNGKPVKLKGVNRHETNPEKGKVISRQQMEDELKLLKRANINHVRNSHYPDDPYWYYLCDKYGIYLEDEANLESHEYYYGEASLSHPEEWKNAHVARNLEMVHATINHPSIVIWSLGNEAGPGENFVAAYQAIKKVDGSRPVQYERNNSIVDIGSNQYPSIDWVREAVKGKYRLKYPFHISEYAHSMGNASGNLIDYWEAIESTNFFMGGAIWDWIDQSMYAYDKITGERYLAYGGDFGDQPNDGTFVMNGLLFADLTPKPAYFEVRKVYQNVAVRAVDMRLGRVELFNKNYFSSLDDYKIEWSLWKDGVEIQRETFLEADVKDIAARTGRQIVIPYDFSALEAQSEYFVKLQFSHKESRLWAVAGEVQMEEQLLVKQASAWPTITDVAQGGAIKVRIESGLQVLEGKDFVVTFDDATGSIHELSYGGHVMIRAGEGPRLDALRAPLDNDNWAYKQWFEKGLHHLKHRALASSQYVREDGACVLSYTVESQAPNGATIRGGSSGVYTLDEHTDVPFSDSDFKFVSNYIWTVYQDGSIELQSSITSNNSSLVLPHIGFAMQVPASYGQYSYYGRGPVNNYADRKTGQFIQRYDSTVEGQYVPWPKPQSTGNREEIRWAALTNEEGAGILFVSEGKLAASALPWSELEMALAPHTYQLPESSGTHVYLLADVTGLGGNSCGQGPPLDQDRVRASAHNFGFMIRPVQQRNQASQAKVGFSGEMPIRIERDQQGIVQVSSGRSDAALMVQVDGQTTERYSKPFKLRTAADISAWYADNEKLKATVRFPKIETISMQVLSSSSQEIGEGNAEHLVDGDPSTIWHTMYSVTVAQYPHWVDFDAGEPKLIKGFTYLPRQNGSNGRIKDYRIQLSTDGKSWGDAVMAGEFERDAKLKTMMLATPVRARFIRFTALSALDGQDFAAAAEFSVLAD</sequence>
<dbReference type="InterPro" id="IPR014718">
    <property type="entry name" value="GH-type_carb-bd"/>
</dbReference>
<dbReference type="Pfam" id="PF00754">
    <property type="entry name" value="F5_F8_type_C"/>
    <property type="match status" value="1"/>
</dbReference>
<dbReference type="RefSeq" id="WP_189625325.1">
    <property type="nucleotide sequence ID" value="NZ_BNAF01000002.1"/>
</dbReference>
<evidence type="ECO:0000313" key="12">
    <source>
        <dbReference type="Proteomes" id="UP000620550"/>
    </source>
</evidence>
<name>A0ABQ3HV17_9SPHI</name>
<feature type="domain" description="F5/8 type C" evidence="10">
    <location>
        <begin position="1199"/>
        <end position="1351"/>
    </location>
</feature>
<comment type="cofactor">
    <cofactor evidence="2">
        <name>Ca(2+)</name>
        <dbReference type="ChEBI" id="CHEBI:29108"/>
    </cofactor>
</comment>
<dbReference type="Gene3D" id="2.60.40.10">
    <property type="entry name" value="Immunoglobulins"/>
    <property type="match status" value="2"/>
</dbReference>
<dbReference type="PRINTS" id="PR00132">
    <property type="entry name" value="GLHYDRLASE2"/>
</dbReference>
<evidence type="ECO:0000313" key="11">
    <source>
        <dbReference type="EMBL" id="GHE23835.1"/>
    </source>
</evidence>
<evidence type="ECO:0000256" key="3">
    <source>
        <dbReference type="ARBA" id="ARBA00007401"/>
    </source>
</evidence>
<dbReference type="Pfam" id="PF02929">
    <property type="entry name" value="Bgal_small_N"/>
    <property type="match status" value="1"/>
</dbReference>
<evidence type="ECO:0000256" key="5">
    <source>
        <dbReference type="ARBA" id="ARBA00012756"/>
    </source>
</evidence>
<gene>
    <name evidence="11" type="ORF">GCM10017764_08030</name>
</gene>
<dbReference type="Proteomes" id="UP000620550">
    <property type="component" value="Unassembled WGS sequence"/>
</dbReference>
<keyword evidence="12" id="KW-1185">Reference proteome</keyword>
<organism evidence="11 12">
    <name type="scientific">Sphingobacterium griseoflavum</name>
    <dbReference type="NCBI Taxonomy" id="1474952"/>
    <lineage>
        <taxon>Bacteria</taxon>
        <taxon>Pseudomonadati</taxon>
        <taxon>Bacteroidota</taxon>
        <taxon>Sphingobacteriia</taxon>
        <taxon>Sphingobacteriales</taxon>
        <taxon>Sphingobacteriaceae</taxon>
        <taxon>Sphingobacterium</taxon>
    </lineage>
</organism>
<dbReference type="SUPFAM" id="SSF74650">
    <property type="entry name" value="Galactose mutarotase-like"/>
    <property type="match status" value="1"/>
</dbReference>
<dbReference type="PANTHER" id="PTHR46323:SF2">
    <property type="entry name" value="BETA-GALACTOSIDASE"/>
    <property type="match status" value="1"/>
</dbReference>
<dbReference type="SMART" id="SM01038">
    <property type="entry name" value="Bgal_small_N"/>
    <property type="match status" value="1"/>
</dbReference>
<dbReference type="InterPro" id="IPR000421">
    <property type="entry name" value="FA58C"/>
</dbReference>
<comment type="catalytic activity">
    <reaction evidence="1">
        <text>Hydrolysis of terminal non-reducing beta-D-galactose residues in beta-D-galactosides.</text>
        <dbReference type="EC" id="3.2.1.23"/>
    </reaction>
</comment>
<evidence type="ECO:0000256" key="4">
    <source>
        <dbReference type="ARBA" id="ARBA00011245"/>
    </source>
</evidence>
<dbReference type="PANTHER" id="PTHR46323">
    <property type="entry name" value="BETA-GALACTOSIDASE"/>
    <property type="match status" value="1"/>
</dbReference>
<evidence type="ECO:0000256" key="8">
    <source>
        <dbReference type="ARBA" id="ARBA00023295"/>
    </source>
</evidence>
<dbReference type="PROSITE" id="PS50022">
    <property type="entry name" value="FA58C_3"/>
    <property type="match status" value="1"/>
</dbReference>
<dbReference type="InterPro" id="IPR036156">
    <property type="entry name" value="Beta-gal/glucu_dom_sf"/>
</dbReference>
<dbReference type="Gene3D" id="2.70.98.10">
    <property type="match status" value="1"/>
</dbReference>
<dbReference type="EMBL" id="BNAF01000002">
    <property type="protein sequence ID" value="GHE23835.1"/>
    <property type="molecule type" value="Genomic_DNA"/>
</dbReference>
<dbReference type="Pfam" id="PF02836">
    <property type="entry name" value="Glyco_hydro_2_C"/>
    <property type="match status" value="1"/>
</dbReference>
<evidence type="ECO:0000256" key="2">
    <source>
        <dbReference type="ARBA" id="ARBA00001913"/>
    </source>
</evidence>
<evidence type="ECO:0000256" key="6">
    <source>
        <dbReference type="ARBA" id="ARBA00022801"/>
    </source>
</evidence>
<dbReference type="Gene3D" id="2.60.120.260">
    <property type="entry name" value="Galactose-binding domain-like"/>
    <property type="match status" value="2"/>
</dbReference>
<dbReference type="InterPro" id="IPR006101">
    <property type="entry name" value="Glyco_hydro_2"/>
</dbReference>
<keyword evidence="7" id="KW-0106">Calcium</keyword>
<accession>A0ABQ3HV17</accession>
<reference evidence="12" key="1">
    <citation type="journal article" date="2019" name="Int. J. Syst. Evol. Microbiol.">
        <title>The Global Catalogue of Microorganisms (GCM) 10K type strain sequencing project: providing services to taxonomists for standard genome sequencing and annotation.</title>
        <authorList>
            <consortium name="The Broad Institute Genomics Platform"/>
            <consortium name="The Broad Institute Genome Sequencing Center for Infectious Disease"/>
            <person name="Wu L."/>
            <person name="Ma J."/>
        </authorList>
    </citation>
    <scope>NUCLEOTIDE SEQUENCE [LARGE SCALE GENOMIC DNA]</scope>
    <source>
        <strain evidence="12">CGMCC 1.12966</strain>
    </source>
</reference>
<dbReference type="SUPFAM" id="SSF51445">
    <property type="entry name" value="(Trans)glycosidases"/>
    <property type="match status" value="1"/>
</dbReference>
<comment type="caution">
    <text evidence="11">The sequence shown here is derived from an EMBL/GenBank/DDBJ whole genome shotgun (WGS) entry which is preliminary data.</text>
</comment>
<dbReference type="InterPro" id="IPR032312">
    <property type="entry name" value="LacZ_4"/>
</dbReference>
<dbReference type="InterPro" id="IPR013783">
    <property type="entry name" value="Ig-like_fold"/>
</dbReference>
<dbReference type="InterPro" id="IPR011013">
    <property type="entry name" value="Gal_mutarotase_sf_dom"/>
</dbReference>
<keyword evidence="6" id="KW-0378">Hydrolase</keyword>
<dbReference type="InterPro" id="IPR008979">
    <property type="entry name" value="Galactose-bd-like_sf"/>
</dbReference>
<proteinExistence type="inferred from homology"/>
<dbReference type="Pfam" id="PF02837">
    <property type="entry name" value="Glyco_hydro_2_N"/>
    <property type="match status" value="1"/>
</dbReference>
<dbReference type="Pfam" id="PF00703">
    <property type="entry name" value="Glyco_hydro_2"/>
    <property type="match status" value="1"/>
</dbReference>
<evidence type="ECO:0000256" key="7">
    <source>
        <dbReference type="ARBA" id="ARBA00022837"/>
    </source>
</evidence>
<keyword evidence="8" id="KW-0326">Glycosidase</keyword>
<dbReference type="InterPro" id="IPR004199">
    <property type="entry name" value="B-gal_small/dom_5"/>
</dbReference>
<dbReference type="Gene3D" id="3.20.20.80">
    <property type="entry name" value="Glycosidases"/>
    <property type="match status" value="1"/>
</dbReference>
<evidence type="ECO:0000256" key="1">
    <source>
        <dbReference type="ARBA" id="ARBA00001412"/>
    </source>
</evidence>
<evidence type="ECO:0000259" key="10">
    <source>
        <dbReference type="PROSITE" id="PS50022"/>
    </source>
</evidence>
<comment type="subunit">
    <text evidence="4">Monomer.</text>
</comment>
<dbReference type="InterPro" id="IPR017853">
    <property type="entry name" value="GH"/>
</dbReference>
<dbReference type="SUPFAM" id="SSF49785">
    <property type="entry name" value="Galactose-binding domain-like"/>
    <property type="match status" value="2"/>
</dbReference>
<evidence type="ECO:0000256" key="9">
    <source>
        <dbReference type="ARBA" id="ARBA00032230"/>
    </source>
</evidence>
<dbReference type="Pfam" id="PF16353">
    <property type="entry name" value="LacZ_4"/>
    <property type="match status" value="1"/>
</dbReference>
<dbReference type="EC" id="3.2.1.23" evidence="5"/>
<dbReference type="InterPro" id="IPR050347">
    <property type="entry name" value="Bact_Beta-galactosidase"/>
</dbReference>
<dbReference type="InterPro" id="IPR006103">
    <property type="entry name" value="Glyco_hydro_2_cat"/>
</dbReference>
<comment type="similarity">
    <text evidence="3">Belongs to the glycosyl hydrolase 2 family.</text>
</comment>
<dbReference type="InterPro" id="IPR006102">
    <property type="entry name" value="Ig-like_GH2"/>
</dbReference>
<dbReference type="InterPro" id="IPR006104">
    <property type="entry name" value="Glyco_hydro_2_N"/>
</dbReference>